<dbReference type="PANTHER" id="PTHR43155">
    <property type="entry name" value="CYCLIC DI-GMP PHOSPHODIESTERASE PA4108-RELATED"/>
    <property type="match status" value="1"/>
</dbReference>
<dbReference type="EMBL" id="WXEY01000016">
    <property type="protein sequence ID" value="MZP30603.1"/>
    <property type="molecule type" value="Genomic_DNA"/>
</dbReference>
<dbReference type="InterPro" id="IPR037522">
    <property type="entry name" value="HD_GYP_dom"/>
</dbReference>
<feature type="domain" description="HD-GYP" evidence="1">
    <location>
        <begin position="116"/>
        <end position="312"/>
    </location>
</feature>
<dbReference type="SUPFAM" id="SSF109604">
    <property type="entry name" value="HD-domain/PDEase-like"/>
    <property type="match status" value="1"/>
</dbReference>
<dbReference type="RefSeq" id="WP_161259129.1">
    <property type="nucleotide sequence ID" value="NZ_WXEY01000016.1"/>
</dbReference>
<protein>
    <submittedName>
        <fullName evidence="2">HD domain-containing protein</fullName>
    </submittedName>
</protein>
<evidence type="ECO:0000259" key="1">
    <source>
        <dbReference type="PROSITE" id="PS51832"/>
    </source>
</evidence>
<organism evidence="2 3">
    <name type="scientific">Heliomicrobium undosum</name>
    <dbReference type="NCBI Taxonomy" id="121734"/>
    <lineage>
        <taxon>Bacteria</taxon>
        <taxon>Bacillati</taxon>
        <taxon>Bacillota</taxon>
        <taxon>Clostridia</taxon>
        <taxon>Eubacteriales</taxon>
        <taxon>Heliobacteriaceae</taxon>
        <taxon>Heliomicrobium</taxon>
    </lineage>
</organism>
<dbReference type="OrthoDB" id="1677843at2"/>
<dbReference type="PANTHER" id="PTHR43155:SF2">
    <property type="entry name" value="CYCLIC DI-GMP PHOSPHODIESTERASE PA4108"/>
    <property type="match status" value="1"/>
</dbReference>
<dbReference type="InterPro" id="IPR003607">
    <property type="entry name" value="HD/PDEase_dom"/>
</dbReference>
<evidence type="ECO:0000313" key="3">
    <source>
        <dbReference type="Proteomes" id="UP000463470"/>
    </source>
</evidence>
<name>A0A845L2W9_9FIRM</name>
<gene>
    <name evidence="2" type="ORF">GTO91_12855</name>
</gene>
<reference evidence="2 3" key="1">
    <citation type="submission" date="2020-01" db="EMBL/GenBank/DDBJ databases">
        <title>Whole-genome sequence of Heliobacterium undosum DSM 13378.</title>
        <authorList>
            <person name="Kyndt J.A."/>
            <person name="Meyer T.E."/>
        </authorList>
    </citation>
    <scope>NUCLEOTIDE SEQUENCE [LARGE SCALE GENOMIC DNA]</scope>
    <source>
        <strain evidence="2 3">DSM 13378</strain>
    </source>
</reference>
<sequence>MSNLKVGDVLAKNIYASDGRVLLSQGVALTSGYIARMVNLGVSKVYIQDKQLADVSIEEPLTDKTRNAAIQILEDITDTIPVKKDGLMTLNKDELDRVSNKFNSARYIGVVKEIVSELIGNMDVMIHLADMRERSDFLFTHSVTTTVLSTLCGLGMGLTRKQLDELATGCLLHDIGFTVIQPELLRKPINTITPEEAALFRKHSAVGLAIMKKLPGISIPSAYVASQHHELVDGTGFPNGLKGDQIHLYSRILAVSDFFDNLISGKAGKRLLPHQAYEVVLAQAGTKFDLNVVTSFVRHIALYPNGSTVLLTTNETGVVVRQTSSPARPVVRVFRKRVSGDDVDFKEYDMTKELTIFIKEVID</sequence>
<dbReference type="CDD" id="cd00077">
    <property type="entry name" value="HDc"/>
    <property type="match status" value="1"/>
</dbReference>
<dbReference type="SMART" id="SM00471">
    <property type="entry name" value="HDc"/>
    <property type="match status" value="1"/>
</dbReference>
<dbReference type="Pfam" id="PF13487">
    <property type="entry name" value="HD_5"/>
    <property type="match status" value="1"/>
</dbReference>
<keyword evidence="3" id="KW-1185">Reference proteome</keyword>
<comment type="caution">
    <text evidence="2">The sequence shown here is derived from an EMBL/GenBank/DDBJ whole genome shotgun (WGS) entry which is preliminary data.</text>
</comment>
<accession>A0A845L2W9</accession>
<dbReference type="Gene3D" id="1.10.3210.10">
    <property type="entry name" value="Hypothetical protein af1432"/>
    <property type="match status" value="1"/>
</dbReference>
<evidence type="ECO:0000313" key="2">
    <source>
        <dbReference type="EMBL" id="MZP30603.1"/>
    </source>
</evidence>
<dbReference type="PROSITE" id="PS51832">
    <property type="entry name" value="HD_GYP"/>
    <property type="match status" value="1"/>
</dbReference>
<dbReference type="AlphaFoldDB" id="A0A845L2W9"/>
<proteinExistence type="predicted"/>
<dbReference type="Proteomes" id="UP000463470">
    <property type="component" value="Unassembled WGS sequence"/>
</dbReference>